<name>A0A6P1CZ59_9NOCA</name>
<protein>
    <submittedName>
        <fullName evidence="1">Uncharacterized protein</fullName>
    </submittedName>
</protein>
<reference evidence="1 2" key="1">
    <citation type="submission" date="2020-01" db="EMBL/GenBank/DDBJ databases">
        <title>Genetics and antimicrobial susceptibilities of Nocardia species isolated from the soil; a comparison with species isolated from humans.</title>
        <authorList>
            <person name="Carrasco G."/>
            <person name="Monzon S."/>
            <person name="Sansegundo M."/>
            <person name="Garcia E."/>
            <person name="Garrido N."/>
            <person name="Medina M.J."/>
            <person name="Villalon P."/>
            <person name="Ramirez-Arocha A.C."/>
            <person name="Jimenez P."/>
            <person name="Cuesta I."/>
            <person name="Valdezate S."/>
        </authorList>
    </citation>
    <scope>NUCLEOTIDE SEQUENCE [LARGE SCALE GENOMIC DNA]</scope>
    <source>
        <strain evidence="1 2">CNM20110626</strain>
    </source>
</reference>
<dbReference type="RefSeq" id="WP_163848209.1">
    <property type="nucleotide sequence ID" value="NZ_CP107969.1"/>
</dbReference>
<gene>
    <name evidence="1" type="ORF">GV791_29510</name>
</gene>
<accession>A0A6P1CZ59</accession>
<dbReference type="AlphaFoldDB" id="A0A6P1CZ59"/>
<organism evidence="1 2">
    <name type="scientific">Nocardia cyriacigeorgica</name>
    <dbReference type="NCBI Taxonomy" id="135487"/>
    <lineage>
        <taxon>Bacteria</taxon>
        <taxon>Bacillati</taxon>
        <taxon>Actinomycetota</taxon>
        <taxon>Actinomycetes</taxon>
        <taxon>Mycobacteriales</taxon>
        <taxon>Nocardiaceae</taxon>
        <taxon>Nocardia</taxon>
    </lineage>
</organism>
<evidence type="ECO:0000313" key="1">
    <source>
        <dbReference type="EMBL" id="NEW36666.1"/>
    </source>
</evidence>
<dbReference type="EMBL" id="JAAGVB010000090">
    <property type="protein sequence ID" value="NEW36666.1"/>
    <property type="molecule type" value="Genomic_DNA"/>
</dbReference>
<comment type="caution">
    <text evidence="1">The sequence shown here is derived from an EMBL/GenBank/DDBJ whole genome shotgun (WGS) entry which is preliminary data.</text>
</comment>
<evidence type="ECO:0000313" key="2">
    <source>
        <dbReference type="Proteomes" id="UP000471166"/>
    </source>
</evidence>
<proteinExistence type="predicted"/>
<sequence>MERSFVITSGPELVPGLRVVDSVEACFRNRHDTVDVALGSSWLLLTVADAALLVDKLTAALDARTATLRAVA</sequence>
<dbReference type="Proteomes" id="UP000471166">
    <property type="component" value="Unassembled WGS sequence"/>
</dbReference>